<organism evidence="8 9">
    <name type="scientific">Azorhizobium oxalatiphilum</name>
    <dbReference type="NCBI Taxonomy" id="980631"/>
    <lineage>
        <taxon>Bacteria</taxon>
        <taxon>Pseudomonadati</taxon>
        <taxon>Pseudomonadota</taxon>
        <taxon>Alphaproteobacteria</taxon>
        <taxon>Hyphomicrobiales</taxon>
        <taxon>Xanthobacteraceae</taxon>
        <taxon>Azorhizobium</taxon>
    </lineage>
</organism>
<comment type="catalytic activity">
    <reaction evidence="5 6">
        <text>cytidine(34) in tRNA(Ile2) + L-lysine + ATP = lysidine(34) in tRNA(Ile2) + AMP + diphosphate + H(+)</text>
        <dbReference type="Rhea" id="RHEA:43744"/>
        <dbReference type="Rhea" id="RHEA-COMP:10625"/>
        <dbReference type="Rhea" id="RHEA-COMP:10670"/>
        <dbReference type="ChEBI" id="CHEBI:15378"/>
        <dbReference type="ChEBI" id="CHEBI:30616"/>
        <dbReference type="ChEBI" id="CHEBI:32551"/>
        <dbReference type="ChEBI" id="CHEBI:33019"/>
        <dbReference type="ChEBI" id="CHEBI:82748"/>
        <dbReference type="ChEBI" id="CHEBI:83665"/>
        <dbReference type="ChEBI" id="CHEBI:456215"/>
        <dbReference type="EC" id="6.3.4.19"/>
    </reaction>
</comment>
<feature type="binding site" evidence="6">
    <location>
        <begin position="35"/>
        <end position="40"/>
    </location>
    <ligand>
        <name>ATP</name>
        <dbReference type="ChEBI" id="CHEBI:30616"/>
    </ligand>
</feature>
<name>A0A917F5A5_9HYPH</name>
<dbReference type="NCBIfam" id="TIGR02432">
    <property type="entry name" value="lysidine_TilS_N"/>
    <property type="match status" value="1"/>
</dbReference>
<dbReference type="Proteomes" id="UP000606044">
    <property type="component" value="Unassembled WGS sequence"/>
</dbReference>
<evidence type="ECO:0000256" key="3">
    <source>
        <dbReference type="ARBA" id="ARBA00022741"/>
    </source>
</evidence>
<evidence type="ECO:0000256" key="5">
    <source>
        <dbReference type="ARBA" id="ARBA00048539"/>
    </source>
</evidence>
<dbReference type="EC" id="6.3.4.19" evidence="6"/>
<keyword evidence="9" id="KW-1185">Reference proteome</keyword>
<keyword evidence="2 6" id="KW-0819">tRNA processing</keyword>
<gene>
    <name evidence="6 8" type="primary">tilS</name>
    <name evidence="8" type="ORF">GCM10007301_00490</name>
</gene>
<dbReference type="GO" id="GO:0032267">
    <property type="term" value="F:tRNA(Ile)-lysidine synthase activity"/>
    <property type="evidence" value="ECO:0007669"/>
    <property type="project" value="UniProtKB-EC"/>
</dbReference>
<dbReference type="InterPro" id="IPR012795">
    <property type="entry name" value="tRNA_Ile_lys_synt_N"/>
</dbReference>
<sequence length="356" mass="38718">MQVAERPGADPILDEELEGLFGLFRGHSRILLGVSGGPDSTALLLLARNWRYSQLDGPSFCVATVDHGLRPGSDTEAAGVGALCENLGMPHVVLPWRGPKPGTRIQEAARDERYTLLKAFARENRLDALALAHTLDDQAETVLFRLCRGSGIAGLAAMRQVSRRRGLTILRPFLDLPKARLVATLEASGTPFVRDPSNSDPRFTRPRLRMMAPVLESEGLDAQRLALLARRAARADAALELQTDTAQAEVGLQPWGDEGPLRMDAVRFFALPDEIALRLLMRGVMARASEGTVELAKAERLLEAFRISHDTGSRLRRTLAGAVVTLRQGTLSIVTAPLRQVGTRARSTLLASQSKS</sequence>
<proteinExistence type="inferred from homology"/>
<keyword evidence="1 6" id="KW-0436">Ligase</keyword>
<evidence type="ECO:0000256" key="2">
    <source>
        <dbReference type="ARBA" id="ARBA00022694"/>
    </source>
</evidence>
<keyword evidence="4 6" id="KW-0067">ATP-binding</keyword>
<comment type="function">
    <text evidence="6">Ligates lysine onto the cytidine present at position 34 of the AUA codon-specific tRNA(Ile) that contains the anticodon CAU, in an ATP-dependent manner. Cytidine is converted to lysidine, thus changing the amino acid specificity of the tRNA from methionine to isoleucine.</text>
</comment>
<dbReference type="SUPFAM" id="SSF52402">
    <property type="entry name" value="Adenine nucleotide alpha hydrolases-like"/>
    <property type="match status" value="1"/>
</dbReference>
<dbReference type="GO" id="GO:0006400">
    <property type="term" value="P:tRNA modification"/>
    <property type="evidence" value="ECO:0007669"/>
    <property type="project" value="UniProtKB-UniRule"/>
</dbReference>
<dbReference type="Pfam" id="PF01171">
    <property type="entry name" value="ATP_bind_3"/>
    <property type="match status" value="1"/>
</dbReference>
<comment type="subcellular location">
    <subcellularLocation>
        <location evidence="6">Cytoplasm</location>
    </subcellularLocation>
</comment>
<dbReference type="PANTHER" id="PTHR43033">
    <property type="entry name" value="TRNA(ILE)-LYSIDINE SYNTHASE-RELATED"/>
    <property type="match status" value="1"/>
</dbReference>
<dbReference type="InterPro" id="IPR012094">
    <property type="entry name" value="tRNA_Ile_lys_synt"/>
</dbReference>
<dbReference type="GO" id="GO:0005524">
    <property type="term" value="F:ATP binding"/>
    <property type="evidence" value="ECO:0007669"/>
    <property type="project" value="UniProtKB-UniRule"/>
</dbReference>
<dbReference type="HAMAP" id="MF_01161">
    <property type="entry name" value="tRNA_Ile_lys_synt"/>
    <property type="match status" value="1"/>
</dbReference>
<dbReference type="CDD" id="cd01992">
    <property type="entry name" value="TilS_N"/>
    <property type="match status" value="1"/>
</dbReference>
<evidence type="ECO:0000256" key="4">
    <source>
        <dbReference type="ARBA" id="ARBA00022840"/>
    </source>
</evidence>
<evidence type="ECO:0000313" key="9">
    <source>
        <dbReference type="Proteomes" id="UP000606044"/>
    </source>
</evidence>
<evidence type="ECO:0000259" key="7">
    <source>
        <dbReference type="Pfam" id="PF01171"/>
    </source>
</evidence>
<dbReference type="InterPro" id="IPR014729">
    <property type="entry name" value="Rossmann-like_a/b/a_fold"/>
</dbReference>
<keyword evidence="3 6" id="KW-0547">Nucleotide-binding</keyword>
<dbReference type="AlphaFoldDB" id="A0A917F5A5"/>
<accession>A0A917F5A5</accession>
<dbReference type="InterPro" id="IPR011063">
    <property type="entry name" value="TilS/TtcA_N"/>
</dbReference>
<reference evidence="8" key="2">
    <citation type="submission" date="2020-09" db="EMBL/GenBank/DDBJ databases">
        <authorList>
            <person name="Sun Q."/>
            <person name="Sedlacek I."/>
        </authorList>
    </citation>
    <scope>NUCLEOTIDE SEQUENCE</scope>
    <source>
        <strain evidence="8">CCM 7897</strain>
    </source>
</reference>
<dbReference type="EMBL" id="BMCT01000001">
    <property type="protein sequence ID" value="GGF44882.1"/>
    <property type="molecule type" value="Genomic_DNA"/>
</dbReference>
<dbReference type="GO" id="GO:0005737">
    <property type="term" value="C:cytoplasm"/>
    <property type="evidence" value="ECO:0007669"/>
    <property type="project" value="UniProtKB-SubCell"/>
</dbReference>
<evidence type="ECO:0000256" key="1">
    <source>
        <dbReference type="ARBA" id="ARBA00022598"/>
    </source>
</evidence>
<comment type="domain">
    <text evidence="6">The N-terminal region contains the highly conserved SGGXDS motif, predicted to be a P-loop motif involved in ATP binding.</text>
</comment>
<dbReference type="PANTHER" id="PTHR43033:SF1">
    <property type="entry name" value="TRNA(ILE)-LYSIDINE SYNTHASE-RELATED"/>
    <property type="match status" value="1"/>
</dbReference>
<feature type="domain" description="tRNA(Ile)-lysidine/2-thiocytidine synthase N-terminal" evidence="7">
    <location>
        <begin position="30"/>
        <end position="209"/>
    </location>
</feature>
<comment type="similarity">
    <text evidence="6">Belongs to the tRNA(Ile)-lysidine synthase family.</text>
</comment>
<comment type="caution">
    <text evidence="8">The sequence shown here is derived from an EMBL/GenBank/DDBJ whole genome shotgun (WGS) entry which is preliminary data.</text>
</comment>
<keyword evidence="6" id="KW-0963">Cytoplasm</keyword>
<reference evidence="8" key="1">
    <citation type="journal article" date="2014" name="Int. J. Syst. Evol. Microbiol.">
        <title>Complete genome sequence of Corynebacterium casei LMG S-19264T (=DSM 44701T), isolated from a smear-ripened cheese.</title>
        <authorList>
            <consortium name="US DOE Joint Genome Institute (JGI-PGF)"/>
            <person name="Walter F."/>
            <person name="Albersmeier A."/>
            <person name="Kalinowski J."/>
            <person name="Ruckert C."/>
        </authorList>
    </citation>
    <scope>NUCLEOTIDE SEQUENCE</scope>
    <source>
        <strain evidence="8">CCM 7897</strain>
    </source>
</reference>
<evidence type="ECO:0000313" key="8">
    <source>
        <dbReference type="EMBL" id="GGF44882.1"/>
    </source>
</evidence>
<protein>
    <recommendedName>
        <fullName evidence="6">tRNA(Ile)-lysidine synthase</fullName>
        <ecNumber evidence="6">6.3.4.19</ecNumber>
    </recommendedName>
    <alternativeName>
        <fullName evidence="6">tRNA(Ile)-2-lysyl-cytidine synthase</fullName>
    </alternativeName>
    <alternativeName>
        <fullName evidence="6">tRNA(Ile)-lysidine synthetase</fullName>
    </alternativeName>
</protein>
<dbReference type="Gene3D" id="3.40.50.620">
    <property type="entry name" value="HUPs"/>
    <property type="match status" value="1"/>
</dbReference>
<evidence type="ECO:0000256" key="6">
    <source>
        <dbReference type="HAMAP-Rule" id="MF_01161"/>
    </source>
</evidence>